<dbReference type="AlphaFoldDB" id="A0ABD3GUV4"/>
<evidence type="ECO:0000256" key="1">
    <source>
        <dbReference type="ARBA" id="ARBA00004479"/>
    </source>
</evidence>
<evidence type="ECO:0000256" key="2">
    <source>
        <dbReference type="ARBA" id="ARBA00022692"/>
    </source>
</evidence>
<accession>A0ABD3GUV4</accession>
<dbReference type="GO" id="GO:0016020">
    <property type="term" value="C:membrane"/>
    <property type="evidence" value="ECO:0007669"/>
    <property type="project" value="UniProtKB-SubCell"/>
</dbReference>
<sequence length="472" mass="53189">MCRRRECSRMLLSGTLVLVCLACAIQQCSGRVLLEGDGRIPTTPQRTDSPSPPTPYGEDPNNPMMESDPGTSVFDEPEREPLLLVFLIGPAAFLCFLLMLLVAAIVCISEKRRRTTVTPWKWKVPPNAPDLYMTGVPAISREKLEAACEDFSNIIGTSAENVIFKGTLQDETEQKVADKKNFTEIAVTSIRIPATSWNGNTELYFRRKVETLARMNHCNIVNLIAYCTEEEPFERMLVFEYAPNGTLYEHLHNKESQHLDWHTRMRIVMGAAYGLQYMHHELEPPTTHLNFDANSVYLTEDYTAKIADFGIPKLSPGNNNLGRRLSLTKFKNAIRYEDPDGPDFESNVLSFGVLLLETITGRTPYSDTEGSLIDWAKEYLNDPKMMWCMVDPSLKSHNNEELVALCEIARACIQPKASRRPTMKEVTWRLSNALNMSPEAASSKCSPLLWAELELMRSVDISIEEPEAALNA</sequence>
<evidence type="ECO:0000256" key="8">
    <source>
        <dbReference type="SAM" id="Phobius"/>
    </source>
</evidence>
<evidence type="ECO:0000259" key="10">
    <source>
        <dbReference type="PROSITE" id="PS50011"/>
    </source>
</evidence>
<dbReference type="InterPro" id="IPR000719">
    <property type="entry name" value="Prot_kinase_dom"/>
</dbReference>
<feature type="chain" id="PRO_5044845191" description="Protein kinase domain-containing protein" evidence="9">
    <location>
        <begin position="31"/>
        <end position="472"/>
    </location>
</feature>
<evidence type="ECO:0000256" key="6">
    <source>
        <dbReference type="ARBA" id="ARBA00037847"/>
    </source>
</evidence>
<dbReference type="PANTHER" id="PTHR46084">
    <property type="entry name" value="PROTEIN MALE DISCOVERER 2"/>
    <property type="match status" value="1"/>
</dbReference>
<protein>
    <recommendedName>
        <fullName evidence="10">Protein kinase domain-containing protein</fullName>
    </recommendedName>
</protein>
<dbReference type="Proteomes" id="UP001633002">
    <property type="component" value="Unassembled WGS sequence"/>
</dbReference>
<dbReference type="Gene3D" id="3.30.200.20">
    <property type="entry name" value="Phosphorylase Kinase, domain 1"/>
    <property type="match status" value="1"/>
</dbReference>
<dbReference type="GO" id="GO:0012505">
    <property type="term" value="C:endomembrane system"/>
    <property type="evidence" value="ECO:0007669"/>
    <property type="project" value="UniProtKB-SubCell"/>
</dbReference>
<dbReference type="PANTHER" id="PTHR46084:SF14">
    <property type="entry name" value="PROTEIN KINASE DOMAIN-CONTAINING PROTEIN"/>
    <property type="match status" value="1"/>
</dbReference>
<feature type="region of interest" description="Disordered" evidence="7">
    <location>
        <begin position="37"/>
        <end position="73"/>
    </location>
</feature>
<dbReference type="InterPro" id="IPR001245">
    <property type="entry name" value="Ser-Thr/Tyr_kinase_cat_dom"/>
</dbReference>
<keyword evidence="12" id="KW-1185">Reference proteome</keyword>
<dbReference type="SUPFAM" id="SSF56112">
    <property type="entry name" value="Protein kinase-like (PK-like)"/>
    <property type="match status" value="1"/>
</dbReference>
<keyword evidence="2 8" id="KW-0812">Transmembrane</keyword>
<keyword evidence="3 9" id="KW-0732">Signal</keyword>
<keyword evidence="4 8" id="KW-1133">Transmembrane helix</keyword>
<feature type="transmembrane region" description="Helical" evidence="8">
    <location>
        <begin position="82"/>
        <end position="108"/>
    </location>
</feature>
<evidence type="ECO:0000256" key="4">
    <source>
        <dbReference type="ARBA" id="ARBA00022989"/>
    </source>
</evidence>
<comment type="caution">
    <text evidence="11">The sequence shown here is derived from an EMBL/GenBank/DDBJ whole genome shotgun (WGS) entry which is preliminary data.</text>
</comment>
<dbReference type="InterPro" id="IPR011009">
    <property type="entry name" value="Kinase-like_dom_sf"/>
</dbReference>
<name>A0ABD3GUV4_9MARC</name>
<organism evidence="11 12">
    <name type="scientific">Riccia sorocarpa</name>
    <dbReference type="NCBI Taxonomy" id="122646"/>
    <lineage>
        <taxon>Eukaryota</taxon>
        <taxon>Viridiplantae</taxon>
        <taxon>Streptophyta</taxon>
        <taxon>Embryophyta</taxon>
        <taxon>Marchantiophyta</taxon>
        <taxon>Marchantiopsida</taxon>
        <taxon>Marchantiidae</taxon>
        <taxon>Marchantiales</taxon>
        <taxon>Ricciaceae</taxon>
        <taxon>Riccia</taxon>
    </lineage>
</organism>
<comment type="subcellular location">
    <subcellularLocation>
        <location evidence="6">Endomembrane system</location>
        <topology evidence="6">Single-pass membrane protein</topology>
    </subcellularLocation>
    <subcellularLocation>
        <location evidence="1">Membrane</location>
        <topology evidence="1">Single-pass type I membrane protein</topology>
    </subcellularLocation>
</comment>
<dbReference type="PROSITE" id="PS50011">
    <property type="entry name" value="PROTEIN_KINASE_DOM"/>
    <property type="match status" value="1"/>
</dbReference>
<dbReference type="Gene3D" id="1.10.510.10">
    <property type="entry name" value="Transferase(Phosphotransferase) domain 1"/>
    <property type="match status" value="1"/>
</dbReference>
<evidence type="ECO:0000256" key="3">
    <source>
        <dbReference type="ARBA" id="ARBA00022729"/>
    </source>
</evidence>
<keyword evidence="5 8" id="KW-0472">Membrane</keyword>
<evidence type="ECO:0000256" key="7">
    <source>
        <dbReference type="SAM" id="MobiDB-lite"/>
    </source>
</evidence>
<reference evidence="11 12" key="1">
    <citation type="submission" date="2024-09" db="EMBL/GenBank/DDBJ databases">
        <title>Chromosome-scale assembly of Riccia sorocarpa.</title>
        <authorList>
            <person name="Paukszto L."/>
        </authorList>
    </citation>
    <scope>NUCLEOTIDE SEQUENCE [LARGE SCALE GENOMIC DNA]</scope>
    <source>
        <strain evidence="11">LP-2024</strain>
        <tissue evidence="11">Aerial parts of the thallus</tissue>
    </source>
</reference>
<feature type="domain" description="Protein kinase" evidence="10">
    <location>
        <begin position="149"/>
        <end position="449"/>
    </location>
</feature>
<dbReference type="EMBL" id="JBJQOH010000006">
    <property type="protein sequence ID" value="KAL3682918.1"/>
    <property type="molecule type" value="Genomic_DNA"/>
</dbReference>
<proteinExistence type="predicted"/>
<dbReference type="Pfam" id="PF07714">
    <property type="entry name" value="PK_Tyr_Ser-Thr"/>
    <property type="match status" value="1"/>
</dbReference>
<evidence type="ECO:0000256" key="9">
    <source>
        <dbReference type="SAM" id="SignalP"/>
    </source>
</evidence>
<evidence type="ECO:0000313" key="12">
    <source>
        <dbReference type="Proteomes" id="UP001633002"/>
    </source>
</evidence>
<gene>
    <name evidence="11" type="ORF">R1sor_000940</name>
</gene>
<evidence type="ECO:0000256" key="5">
    <source>
        <dbReference type="ARBA" id="ARBA00023136"/>
    </source>
</evidence>
<evidence type="ECO:0000313" key="11">
    <source>
        <dbReference type="EMBL" id="KAL3682918.1"/>
    </source>
</evidence>
<feature type="signal peptide" evidence="9">
    <location>
        <begin position="1"/>
        <end position="30"/>
    </location>
</feature>